<dbReference type="SUPFAM" id="SSF53850">
    <property type="entry name" value="Periplasmic binding protein-like II"/>
    <property type="match status" value="1"/>
</dbReference>
<gene>
    <name evidence="2" type="ORF">JCM14722_14250</name>
</gene>
<reference evidence="2" key="1">
    <citation type="submission" date="2022-08" db="EMBL/GenBank/DDBJ databases">
        <title>Genome Sequence of the sulphate-reducing bacterium, Pseudodesulfovibrio portus JCM14722.</title>
        <authorList>
            <person name="Kondo R."/>
            <person name="Kataoka T."/>
        </authorList>
    </citation>
    <scope>NUCLEOTIDE SEQUENCE</scope>
    <source>
        <strain evidence="2">JCM 14722</strain>
    </source>
</reference>
<name>A0ABN6RVX8_9BACT</name>
<keyword evidence="3" id="KW-1185">Reference proteome</keyword>
<protein>
    <recommendedName>
        <fullName evidence="1">Solute-binding protein family 3/N-terminal domain-containing protein</fullName>
    </recommendedName>
</protein>
<proteinExistence type="predicted"/>
<evidence type="ECO:0000313" key="2">
    <source>
        <dbReference type="EMBL" id="BDQ33883.1"/>
    </source>
</evidence>
<dbReference type="EMBL" id="AP026708">
    <property type="protein sequence ID" value="BDQ33883.1"/>
    <property type="molecule type" value="Genomic_DNA"/>
</dbReference>
<dbReference type="Pfam" id="PF00497">
    <property type="entry name" value="SBP_bac_3"/>
    <property type="match status" value="1"/>
</dbReference>
<accession>A0ABN6RVX8</accession>
<organism evidence="2 3">
    <name type="scientific">Pseudodesulfovibrio portus</name>
    <dbReference type="NCBI Taxonomy" id="231439"/>
    <lineage>
        <taxon>Bacteria</taxon>
        <taxon>Pseudomonadati</taxon>
        <taxon>Thermodesulfobacteriota</taxon>
        <taxon>Desulfovibrionia</taxon>
        <taxon>Desulfovibrionales</taxon>
        <taxon>Desulfovibrionaceae</taxon>
    </lineage>
</organism>
<dbReference type="InterPro" id="IPR001638">
    <property type="entry name" value="Solute-binding_3/MltF_N"/>
</dbReference>
<evidence type="ECO:0000313" key="3">
    <source>
        <dbReference type="Proteomes" id="UP001061361"/>
    </source>
</evidence>
<feature type="domain" description="Solute-binding protein family 3/N-terminal" evidence="1">
    <location>
        <begin position="3"/>
        <end position="220"/>
    </location>
</feature>
<dbReference type="Proteomes" id="UP001061361">
    <property type="component" value="Chromosome"/>
</dbReference>
<evidence type="ECO:0000259" key="1">
    <source>
        <dbReference type="Pfam" id="PF00497"/>
    </source>
</evidence>
<dbReference type="Gene3D" id="3.40.190.10">
    <property type="entry name" value="Periplasmic binding protein-like II"/>
    <property type="match status" value="2"/>
</dbReference>
<sequence>MLVTNEYYPYVSLTGDNPGMLYEVVAAAFREVQVEARIECRPWRRCALMVEDGTAFGAFPYARTPRREAYAWFSDVIGECRNAFFFLKGRMAGFSFTGLDALRPYTLAGTSGHFYEEAFERAGLRVDYAPGEASGVHKVRMMRVDLFAEDEMVGWNLIHRIFPSQAHLFSSSTAWNVNPQHVMVSKRYPEAERLMERFNRGLAAIRENGVYDRIESKYFPR</sequence>